<evidence type="ECO:0000313" key="1">
    <source>
        <dbReference type="EMBL" id="VFJ90842.1"/>
    </source>
</evidence>
<reference evidence="1" key="1">
    <citation type="submission" date="2019-02" db="EMBL/GenBank/DDBJ databases">
        <authorList>
            <person name="Gruber-Vodicka R. H."/>
            <person name="Seah K. B. B."/>
        </authorList>
    </citation>
    <scope>NUCLEOTIDE SEQUENCE</scope>
    <source>
        <strain evidence="3">BECK_SA2B12</strain>
        <strain evidence="1">BECK_SA2B15</strain>
        <strain evidence="2">BECK_SA2B20</strain>
    </source>
</reference>
<organism evidence="1">
    <name type="scientific">Candidatus Kentrum eta</name>
    <dbReference type="NCBI Taxonomy" id="2126337"/>
    <lineage>
        <taxon>Bacteria</taxon>
        <taxon>Pseudomonadati</taxon>
        <taxon>Pseudomonadota</taxon>
        <taxon>Gammaproteobacteria</taxon>
        <taxon>Candidatus Kentrum</taxon>
    </lineage>
</organism>
<gene>
    <name evidence="1" type="ORF">BECKH772A_GA0070896_1002414</name>
    <name evidence="2" type="ORF">BECKH772B_GA0070898_1002212</name>
    <name evidence="3" type="ORF">BECKH772C_GA0070978_1002213</name>
</gene>
<evidence type="ECO:0000313" key="3">
    <source>
        <dbReference type="EMBL" id="VFJ98531.1"/>
    </source>
</evidence>
<name>A0A450UE74_9GAMM</name>
<dbReference type="EMBL" id="CAADFJ010000022">
    <property type="protein sequence ID" value="VFJ98531.1"/>
    <property type="molecule type" value="Genomic_DNA"/>
</dbReference>
<dbReference type="EMBL" id="CAADFG010000024">
    <property type="protein sequence ID" value="VFJ90842.1"/>
    <property type="molecule type" value="Genomic_DNA"/>
</dbReference>
<accession>A0A450UE74</accession>
<dbReference type="AlphaFoldDB" id="A0A450UE74"/>
<evidence type="ECO:0000313" key="2">
    <source>
        <dbReference type="EMBL" id="VFJ91869.1"/>
    </source>
</evidence>
<proteinExistence type="predicted"/>
<dbReference type="EMBL" id="CAADFI010000022">
    <property type="protein sequence ID" value="VFJ91869.1"/>
    <property type="molecule type" value="Genomic_DNA"/>
</dbReference>
<sequence length="39" mass="4548">MRNTATSRAFETHIHRLRTLTDWEIVLDEDAPGKSRPLL</sequence>
<protein>
    <submittedName>
        <fullName evidence="1">Uncharacterized protein</fullName>
    </submittedName>
</protein>